<dbReference type="GO" id="GO:0016787">
    <property type="term" value="F:hydrolase activity"/>
    <property type="evidence" value="ECO:0007669"/>
    <property type="project" value="UniProtKB-KW"/>
</dbReference>
<dbReference type="InterPro" id="IPR001650">
    <property type="entry name" value="Helicase_C-like"/>
</dbReference>
<feature type="non-terminal residue" evidence="4">
    <location>
        <position position="1"/>
    </location>
</feature>
<dbReference type="Gene3D" id="3.40.50.300">
    <property type="entry name" value="P-loop containing nucleotide triphosphate hydrolases"/>
    <property type="match status" value="1"/>
</dbReference>
<keyword evidence="1" id="KW-0378">Hydrolase</keyword>
<reference evidence="4 5" key="1">
    <citation type="journal article" date="2018" name="Nat. Biotechnol.">
        <title>A standardized bacterial taxonomy based on genome phylogeny substantially revises the tree of life.</title>
        <authorList>
            <person name="Parks D.H."/>
            <person name="Chuvochina M."/>
            <person name="Waite D.W."/>
            <person name="Rinke C."/>
            <person name="Skarshewski A."/>
            <person name="Chaumeil P.A."/>
            <person name="Hugenholtz P."/>
        </authorList>
    </citation>
    <scope>NUCLEOTIDE SEQUENCE [LARGE SCALE GENOMIC DNA]</scope>
    <source>
        <strain evidence="4">UBA9669</strain>
    </source>
</reference>
<evidence type="ECO:0000256" key="1">
    <source>
        <dbReference type="ARBA" id="ARBA00022801"/>
    </source>
</evidence>
<accession>A0A3D2SNL0</accession>
<dbReference type="PROSITE" id="PS51194">
    <property type="entry name" value="HELICASE_CTER"/>
    <property type="match status" value="1"/>
</dbReference>
<dbReference type="AlphaFoldDB" id="A0A3D2SNL0"/>
<evidence type="ECO:0000259" key="3">
    <source>
        <dbReference type="PROSITE" id="PS51194"/>
    </source>
</evidence>
<sequence length="63" mass="6987">CSTIIETGIDVPNANTIIIERADKLGLAQLHQLRGRVGRSHHQAYAYLLVPSIKHLKGDAEKR</sequence>
<comment type="caution">
    <text evidence="4">The sequence shown here is derived from an EMBL/GenBank/DDBJ whole genome shotgun (WGS) entry which is preliminary data.</text>
</comment>
<keyword evidence="2" id="KW-0347">Helicase</keyword>
<dbReference type="Pfam" id="PF00271">
    <property type="entry name" value="Helicase_C"/>
    <property type="match status" value="1"/>
</dbReference>
<gene>
    <name evidence="4" type="ORF">DHW29_08285</name>
</gene>
<protein>
    <recommendedName>
        <fullName evidence="3">Helicase C-terminal domain-containing protein</fullName>
    </recommendedName>
</protein>
<dbReference type="SUPFAM" id="SSF52540">
    <property type="entry name" value="P-loop containing nucleoside triphosphate hydrolases"/>
    <property type="match status" value="1"/>
</dbReference>
<dbReference type="EMBL" id="DPVE01000147">
    <property type="protein sequence ID" value="HCK30175.1"/>
    <property type="molecule type" value="Genomic_DNA"/>
</dbReference>
<name>A0A3D2SNL0_9GAMM</name>
<dbReference type="PANTHER" id="PTHR47964">
    <property type="entry name" value="ATP-DEPENDENT DNA HELICASE HOMOLOG RECG, CHLOROPLASTIC"/>
    <property type="match status" value="1"/>
</dbReference>
<organism evidence="4 5">
    <name type="scientific">Acinetobacter ursingii</name>
    <dbReference type="NCBI Taxonomy" id="108980"/>
    <lineage>
        <taxon>Bacteria</taxon>
        <taxon>Pseudomonadati</taxon>
        <taxon>Pseudomonadota</taxon>
        <taxon>Gammaproteobacteria</taxon>
        <taxon>Moraxellales</taxon>
        <taxon>Moraxellaceae</taxon>
        <taxon>Acinetobacter</taxon>
    </lineage>
</organism>
<keyword evidence="2" id="KW-0547">Nucleotide-binding</keyword>
<feature type="non-terminal residue" evidence="4">
    <location>
        <position position="63"/>
    </location>
</feature>
<proteinExistence type="predicted"/>
<evidence type="ECO:0000313" key="5">
    <source>
        <dbReference type="Proteomes" id="UP000263596"/>
    </source>
</evidence>
<dbReference type="Proteomes" id="UP000263596">
    <property type="component" value="Unassembled WGS sequence"/>
</dbReference>
<evidence type="ECO:0000313" key="4">
    <source>
        <dbReference type="EMBL" id="HCK30175.1"/>
    </source>
</evidence>
<keyword evidence="2" id="KW-0067">ATP-binding</keyword>
<dbReference type="PANTHER" id="PTHR47964:SF1">
    <property type="entry name" value="ATP-DEPENDENT DNA HELICASE HOMOLOG RECG, CHLOROPLASTIC"/>
    <property type="match status" value="1"/>
</dbReference>
<dbReference type="GO" id="GO:0003678">
    <property type="term" value="F:DNA helicase activity"/>
    <property type="evidence" value="ECO:0007669"/>
    <property type="project" value="TreeGrafter"/>
</dbReference>
<dbReference type="InterPro" id="IPR027417">
    <property type="entry name" value="P-loop_NTPase"/>
</dbReference>
<evidence type="ECO:0000256" key="2">
    <source>
        <dbReference type="ARBA" id="ARBA00022806"/>
    </source>
</evidence>
<dbReference type="InterPro" id="IPR047112">
    <property type="entry name" value="RecG/Mfd"/>
</dbReference>
<dbReference type="GO" id="GO:0006281">
    <property type="term" value="P:DNA repair"/>
    <property type="evidence" value="ECO:0007669"/>
    <property type="project" value="InterPro"/>
</dbReference>
<feature type="domain" description="Helicase C-terminal" evidence="3">
    <location>
        <begin position="1"/>
        <end position="63"/>
    </location>
</feature>